<dbReference type="Proteomes" id="UP001165960">
    <property type="component" value="Unassembled WGS sequence"/>
</dbReference>
<evidence type="ECO:0000313" key="1">
    <source>
        <dbReference type="EMBL" id="KAJ9088522.1"/>
    </source>
</evidence>
<gene>
    <name evidence="1" type="ORF">DSO57_1022247</name>
</gene>
<sequence>MLARDPLARTTKLTRYNQKGPWYVTKSRLFRDKYNFLPDYQLDMEPTVIPRPMPASAAKLPLDYTNKLFGIVYITLTGVIDTIVPAAGHAPILWWALPTQSTTRQFPNASKPADQGWFPENIIVLGLANQFVPHTGSWRPLATVINYLVQIAPIMYMVFQAQPAFPVAVQSDSGMGCDTIS</sequence>
<organism evidence="1 2">
    <name type="scientific">Entomophthora muscae</name>
    <dbReference type="NCBI Taxonomy" id="34485"/>
    <lineage>
        <taxon>Eukaryota</taxon>
        <taxon>Fungi</taxon>
        <taxon>Fungi incertae sedis</taxon>
        <taxon>Zoopagomycota</taxon>
        <taxon>Entomophthoromycotina</taxon>
        <taxon>Entomophthoromycetes</taxon>
        <taxon>Entomophthorales</taxon>
        <taxon>Entomophthoraceae</taxon>
        <taxon>Entomophthora</taxon>
    </lineage>
</organism>
<dbReference type="EMBL" id="QTSX02000111">
    <property type="protein sequence ID" value="KAJ9088522.1"/>
    <property type="molecule type" value="Genomic_DNA"/>
</dbReference>
<keyword evidence="2" id="KW-1185">Reference proteome</keyword>
<evidence type="ECO:0000313" key="2">
    <source>
        <dbReference type="Proteomes" id="UP001165960"/>
    </source>
</evidence>
<protein>
    <submittedName>
        <fullName evidence="1">Uncharacterized protein</fullName>
    </submittedName>
</protein>
<comment type="caution">
    <text evidence="1">The sequence shown here is derived from an EMBL/GenBank/DDBJ whole genome shotgun (WGS) entry which is preliminary data.</text>
</comment>
<name>A0ACC2UNK8_9FUNG</name>
<reference evidence="1" key="1">
    <citation type="submission" date="2022-04" db="EMBL/GenBank/DDBJ databases">
        <title>Genome of the entomopathogenic fungus Entomophthora muscae.</title>
        <authorList>
            <person name="Elya C."/>
            <person name="Lovett B.R."/>
            <person name="Lee E."/>
            <person name="Macias A.M."/>
            <person name="Hajek A.E."/>
            <person name="De Bivort B.L."/>
            <person name="Kasson M.T."/>
            <person name="De Fine Licht H.H."/>
            <person name="Stajich J.E."/>
        </authorList>
    </citation>
    <scope>NUCLEOTIDE SEQUENCE</scope>
    <source>
        <strain evidence="1">Berkeley</strain>
    </source>
</reference>
<accession>A0ACC2UNK8</accession>
<proteinExistence type="predicted"/>